<evidence type="ECO:0000313" key="1">
    <source>
        <dbReference type="EMBL" id="MDI3408402.1"/>
    </source>
</evidence>
<comment type="caution">
    <text evidence="1">The sequence shown here is derived from an EMBL/GenBank/DDBJ whole genome shotgun (WGS) entry which is preliminary data.</text>
</comment>
<keyword evidence="2" id="KW-1185">Reference proteome</keyword>
<protein>
    <recommendedName>
        <fullName evidence="3">PASTA domain-containing protein</fullName>
    </recommendedName>
</protein>
<evidence type="ECO:0008006" key="3">
    <source>
        <dbReference type="Google" id="ProtNLM"/>
    </source>
</evidence>
<gene>
    <name evidence="1" type="ORF">QIS96_31850</name>
</gene>
<organism evidence="1 2">
    <name type="scientific">Streptomyces cavernicola</name>
    <dbReference type="NCBI Taxonomy" id="3043613"/>
    <lineage>
        <taxon>Bacteria</taxon>
        <taxon>Bacillati</taxon>
        <taxon>Actinomycetota</taxon>
        <taxon>Actinomycetes</taxon>
        <taxon>Kitasatosporales</taxon>
        <taxon>Streptomycetaceae</taxon>
        <taxon>Streptomyces</taxon>
    </lineage>
</organism>
<dbReference type="RefSeq" id="WP_282546310.1">
    <property type="nucleotide sequence ID" value="NZ_JASCIQ010000045.1"/>
</dbReference>
<sequence>MAMFPRARRAADTHTFRLLPLLLVTMIATGGCMSSSPEDDPNTRLPRMERSDALTWARDYTSYMAEITDVELINSTEKINYEECLGANGELADDGRYSLFYYVYSPAPVTEHTRVVRALRQELKKKGYEVTGYREFKDSYYAATLSARNRSNGYSVTADTVGSGKTKPQRLSFAVRTPCMLPPGVKQQQF</sequence>
<accession>A0ABT6SJN6</accession>
<dbReference type="Proteomes" id="UP001223978">
    <property type="component" value="Unassembled WGS sequence"/>
</dbReference>
<name>A0ABT6SJN6_9ACTN</name>
<dbReference type="PROSITE" id="PS51257">
    <property type="entry name" value="PROKAR_LIPOPROTEIN"/>
    <property type="match status" value="1"/>
</dbReference>
<evidence type="ECO:0000313" key="2">
    <source>
        <dbReference type="Proteomes" id="UP001223978"/>
    </source>
</evidence>
<reference evidence="1 2" key="1">
    <citation type="submission" date="2023-05" db="EMBL/GenBank/DDBJ databases">
        <title>Draft genome sequence of Streptomyces sp. B-S-A6 isolated from a cave soil in Thailand.</title>
        <authorList>
            <person name="Chamroensaksri N."/>
            <person name="Muangham S."/>
        </authorList>
    </citation>
    <scope>NUCLEOTIDE SEQUENCE [LARGE SCALE GENOMIC DNA]</scope>
    <source>
        <strain evidence="1 2">B-S-A6</strain>
    </source>
</reference>
<proteinExistence type="predicted"/>
<dbReference type="EMBL" id="JASCIQ010000045">
    <property type="protein sequence ID" value="MDI3408402.1"/>
    <property type="molecule type" value="Genomic_DNA"/>
</dbReference>